<dbReference type="AlphaFoldDB" id="A0AAD7G737"/>
<keyword evidence="1" id="KW-1133">Transmembrane helix</keyword>
<name>A0AAD7G737_MYCRO</name>
<organism evidence="3 4">
    <name type="scientific">Mycena rosella</name>
    <name type="common">Pink bonnet</name>
    <name type="synonym">Agaricus rosellus</name>
    <dbReference type="NCBI Taxonomy" id="1033263"/>
    <lineage>
        <taxon>Eukaryota</taxon>
        <taxon>Fungi</taxon>
        <taxon>Dikarya</taxon>
        <taxon>Basidiomycota</taxon>
        <taxon>Agaricomycotina</taxon>
        <taxon>Agaricomycetes</taxon>
        <taxon>Agaricomycetidae</taxon>
        <taxon>Agaricales</taxon>
        <taxon>Marasmiineae</taxon>
        <taxon>Mycenaceae</taxon>
        <taxon>Mycena</taxon>
    </lineage>
</organism>
<evidence type="ECO:0000313" key="3">
    <source>
        <dbReference type="EMBL" id="KAJ7666375.1"/>
    </source>
</evidence>
<evidence type="ECO:0000313" key="4">
    <source>
        <dbReference type="Proteomes" id="UP001221757"/>
    </source>
</evidence>
<feature type="non-terminal residue" evidence="3">
    <location>
        <position position="450"/>
    </location>
</feature>
<keyword evidence="1" id="KW-0812">Transmembrane</keyword>
<comment type="caution">
    <text evidence="3">The sequence shown here is derived from an EMBL/GenBank/DDBJ whole genome shotgun (WGS) entry which is preliminary data.</text>
</comment>
<dbReference type="EMBL" id="JARKIE010000210">
    <property type="protein sequence ID" value="KAJ7666375.1"/>
    <property type="molecule type" value="Genomic_DNA"/>
</dbReference>
<feature type="transmembrane region" description="Helical" evidence="1">
    <location>
        <begin position="206"/>
        <end position="230"/>
    </location>
</feature>
<protein>
    <recommendedName>
        <fullName evidence="2">Putative ER transporter 6TM N-terminal domain-containing protein</fullName>
    </recommendedName>
</protein>
<proteinExistence type="predicted"/>
<dbReference type="PANTHER" id="PTHR37994:SF3">
    <property type="entry name" value="ER TRANSPORTER 6TM N-TERMINAL DOMAIN-CONTAINING PROTEIN"/>
    <property type="match status" value="1"/>
</dbReference>
<dbReference type="PANTHER" id="PTHR37994">
    <property type="entry name" value="ARAE_2_N DOMAIN-CONTAINING PROTEIN-RELATED"/>
    <property type="match status" value="1"/>
</dbReference>
<evidence type="ECO:0000259" key="2">
    <source>
        <dbReference type="Pfam" id="PF10337"/>
    </source>
</evidence>
<keyword evidence="4" id="KW-1185">Reference proteome</keyword>
<feature type="domain" description="Putative ER transporter 6TM N-terminal" evidence="2">
    <location>
        <begin position="5"/>
        <end position="412"/>
    </location>
</feature>
<sequence>ILESLPEWVSGPLRSGRAWKVLLRCWVASLVSFVILLPDASLRTIGVTGFFALLTSLLLPPYLPVQLTLFLLLTLLTGLLSGWGIGIGAMRAANAVRDQALVQEAGQQIRARCVFRLPFLPEADIYHMHAIFQADPSLAQSTAVFSGWFLDVRSTAVYGAFLGVGAFIFGLMRAYAPKLIFMSIFGTIALDVFCAVGPLFPSKRYTLLNSMVISVGCYMATVVVTTICIFPETMSHAAMDTVAAQLARVAQLIEMQDAVFAARPEDLTRQGPLIIRFKALRARIIAVQQQLMATSGFLALEFTYGRWSGVDVRGLEEPMVTLITRVGCLLNFDRLAGSSRLPTSSDPGDDAKDVESRTHDTHLLRQIHTRNAACEAAHALRPDDVLPVLDAATKELRSASGAALAAVRGTVELVNTTRWRRDRARDTACTTALDATTAHLHAAIDAFNDA</sequence>
<feature type="transmembrane region" description="Helical" evidence="1">
    <location>
        <begin position="44"/>
        <end position="63"/>
    </location>
</feature>
<accession>A0AAD7G737</accession>
<gene>
    <name evidence="3" type="ORF">B0H17DRAFT_847415</name>
</gene>
<feature type="transmembrane region" description="Helical" evidence="1">
    <location>
        <begin position="70"/>
        <end position="90"/>
    </location>
</feature>
<keyword evidence="1" id="KW-0472">Membrane</keyword>
<feature type="non-terminal residue" evidence="3">
    <location>
        <position position="1"/>
    </location>
</feature>
<dbReference type="Pfam" id="PF10337">
    <property type="entry name" value="ArAE_2_N"/>
    <property type="match status" value="1"/>
</dbReference>
<dbReference type="InterPro" id="IPR018823">
    <property type="entry name" value="ArAE_2_N"/>
</dbReference>
<evidence type="ECO:0000256" key="1">
    <source>
        <dbReference type="SAM" id="Phobius"/>
    </source>
</evidence>
<dbReference type="Proteomes" id="UP001221757">
    <property type="component" value="Unassembled WGS sequence"/>
</dbReference>
<feature type="transmembrane region" description="Helical" evidence="1">
    <location>
        <begin position="21"/>
        <end position="38"/>
    </location>
</feature>
<feature type="transmembrane region" description="Helical" evidence="1">
    <location>
        <begin position="155"/>
        <end position="172"/>
    </location>
</feature>
<reference evidence="3" key="1">
    <citation type="submission" date="2023-03" db="EMBL/GenBank/DDBJ databases">
        <title>Massive genome expansion in bonnet fungi (Mycena s.s.) driven by repeated elements and novel gene families across ecological guilds.</title>
        <authorList>
            <consortium name="Lawrence Berkeley National Laboratory"/>
            <person name="Harder C.B."/>
            <person name="Miyauchi S."/>
            <person name="Viragh M."/>
            <person name="Kuo A."/>
            <person name="Thoen E."/>
            <person name="Andreopoulos B."/>
            <person name="Lu D."/>
            <person name="Skrede I."/>
            <person name="Drula E."/>
            <person name="Henrissat B."/>
            <person name="Morin E."/>
            <person name="Kohler A."/>
            <person name="Barry K."/>
            <person name="LaButti K."/>
            <person name="Morin E."/>
            <person name="Salamov A."/>
            <person name="Lipzen A."/>
            <person name="Mereny Z."/>
            <person name="Hegedus B."/>
            <person name="Baldrian P."/>
            <person name="Stursova M."/>
            <person name="Weitz H."/>
            <person name="Taylor A."/>
            <person name="Grigoriev I.V."/>
            <person name="Nagy L.G."/>
            <person name="Martin F."/>
            <person name="Kauserud H."/>
        </authorList>
    </citation>
    <scope>NUCLEOTIDE SEQUENCE</scope>
    <source>
        <strain evidence="3">CBHHK067</strain>
    </source>
</reference>
<feature type="transmembrane region" description="Helical" evidence="1">
    <location>
        <begin position="179"/>
        <end position="200"/>
    </location>
</feature>